<feature type="non-terminal residue" evidence="1">
    <location>
        <position position="1"/>
    </location>
</feature>
<reference evidence="1" key="1">
    <citation type="submission" date="2021-02" db="EMBL/GenBank/DDBJ databases">
        <authorList>
            <consortium name="DOE Joint Genome Institute"/>
            <person name="Ahrendt S."/>
            <person name="Looney B.P."/>
            <person name="Miyauchi S."/>
            <person name="Morin E."/>
            <person name="Drula E."/>
            <person name="Courty P.E."/>
            <person name="Chicoki N."/>
            <person name="Fauchery L."/>
            <person name="Kohler A."/>
            <person name="Kuo A."/>
            <person name="Labutti K."/>
            <person name="Pangilinan J."/>
            <person name="Lipzen A."/>
            <person name="Riley R."/>
            <person name="Andreopoulos W."/>
            <person name="He G."/>
            <person name="Johnson J."/>
            <person name="Barry K.W."/>
            <person name="Grigoriev I.V."/>
            <person name="Nagy L."/>
            <person name="Hibbett D."/>
            <person name="Henrissat B."/>
            <person name="Matheny P.B."/>
            <person name="Labbe J."/>
            <person name="Martin F."/>
        </authorList>
    </citation>
    <scope>NUCLEOTIDE SEQUENCE</scope>
    <source>
        <strain evidence="1">EC-137</strain>
    </source>
</reference>
<accession>A0ACB8Q8U2</accession>
<keyword evidence="2" id="KW-1185">Reference proteome</keyword>
<proteinExistence type="predicted"/>
<dbReference type="Proteomes" id="UP000814128">
    <property type="component" value="Unassembled WGS sequence"/>
</dbReference>
<organism evidence="1 2">
    <name type="scientific">Vararia minispora EC-137</name>
    <dbReference type="NCBI Taxonomy" id="1314806"/>
    <lineage>
        <taxon>Eukaryota</taxon>
        <taxon>Fungi</taxon>
        <taxon>Dikarya</taxon>
        <taxon>Basidiomycota</taxon>
        <taxon>Agaricomycotina</taxon>
        <taxon>Agaricomycetes</taxon>
        <taxon>Russulales</taxon>
        <taxon>Lachnocladiaceae</taxon>
        <taxon>Vararia</taxon>
    </lineage>
</organism>
<protein>
    <submittedName>
        <fullName evidence="1">Uncharacterized protein</fullName>
    </submittedName>
</protein>
<reference evidence="1" key="2">
    <citation type="journal article" date="2022" name="New Phytol.">
        <title>Evolutionary transition to the ectomycorrhizal habit in the genomes of a hyperdiverse lineage of mushroom-forming fungi.</title>
        <authorList>
            <person name="Looney B."/>
            <person name="Miyauchi S."/>
            <person name="Morin E."/>
            <person name="Drula E."/>
            <person name="Courty P.E."/>
            <person name="Kohler A."/>
            <person name="Kuo A."/>
            <person name="LaButti K."/>
            <person name="Pangilinan J."/>
            <person name="Lipzen A."/>
            <person name="Riley R."/>
            <person name="Andreopoulos W."/>
            <person name="He G."/>
            <person name="Johnson J."/>
            <person name="Nolan M."/>
            <person name="Tritt A."/>
            <person name="Barry K.W."/>
            <person name="Grigoriev I.V."/>
            <person name="Nagy L.G."/>
            <person name="Hibbett D."/>
            <person name="Henrissat B."/>
            <person name="Matheny P.B."/>
            <person name="Labbe J."/>
            <person name="Martin F.M."/>
        </authorList>
    </citation>
    <scope>NUCLEOTIDE SEQUENCE</scope>
    <source>
        <strain evidence="1">EC-137</strain>
    </source>
</reference>
<dbReference type="EMBL" id="MU273774">
    <property type="protein sequence ID" value="KAI0028235.1"/>
    <property type="molecule type" value="Genomic_DNA"/>
</dbReference>
<evidence type="ECO:0000313" key="2">
    <source>
        <dbReference type="Proteomes" id="UP000814128"/>
    </source>
</evidence>
<sequence>SSRSNSSSSLYPTSVHASHHATSHSPLAPKSSSHTERRPPLRQNHTWPNNVESVGSSASSHSVSTRARTRETPLCMHPLVAYTRRHPAPISFDVAFTPSARSVLDKTIHAPVPAVTLAQPATEPPIPASSRLVLRSDKFPWLVVVGPVGSTPTFFLGSGKSNRAKSSAALTNLDVLYAVHTTLMTRVTPEEWTSLGNGSKAQRKVAAAYEKRCTRMGGGWESGVRRIDWLHSKTHLIGIEMDKSSAAGDKVGKLVFGRG</sequence>
<gene>
    <name evidence="1" type="ORF">K488DRAFT_59087</name>
</gene>
<evidence type="ECO:0000313" key="1">
    <source>
        <dbReference type="EMBL" id="KAI0028235.1"/>
    </source>
</evidence>
<comment type="caution">
    <text evidence="1">The sequence shown here is derived from an EMBL/GenBank/DDBJ whole genome shotgun (WGS) entry which is preliminary data.</text>
</comment>
<name>A0ACB8Q8U2_9AGAM</name>